<gene>
    <name evidence="1" type="primary">SETMAR</name>
    <name evidence="1" type="ORF">EVAR_59245_1</name>
</gene>
<dbReference type="GO" id="GO:0008168">
    <property type="term" value="F:methyltransferase activity"/>
    <property type="evidence" value="ECO:0007669"/>
    <property type="project" value="UniProtKB-KW"/>
</dbReference>
<dbReference type="GO" id="GO:0003676">
    <property type="term" value="F:nucleic acid binding"/>
    <property type="evidence" value="ECO:0007669"/>
    <property type="project" value="InterPro"/>
</dbReference>
<evidence type="ECO:0000313" key="2">
    <source>
        <dbReference type="Proteomes" id="UP000299102"/>
    </source>
</evidence>
<accession>A0A4C2A270</accession>
<organism evidence="1 2">
    <name type="scientific">Eumeta variegata</name>
    <name type="common">Bagworm moth</name>
    <name type="synonym">Eumeta japonica</name>
    <dbReference type="NCBI Taxonomy" id="151549"/>
    <lineage>
        <taxon>Eukaryota</taxon>
        <taxon>Metazoa</taxon>
        <taxon>Ecdysozoa</taxon>
        <taxon>Arthropoda</taxon>
        <taxon>Hexapoda</taxon>
        <taxon>Insecta</taxon>
        <taxon>Pterygota</taxon>
        <taxon>Neoptera</taxon>
        <taxon>Endopterygota</taxon>
        <taxon>Lepidoptera</taxon>
        <taxon>Glossata</taxon>
        <taxon>Ditrysia</taxon>
        <taxon>Tineoidea</taxon>
        <taxon>Psychidae</taxon>
        <taxon>Oiketicinae</taxon>
        <taxon>Eumeta</taxon>
    </lineage>
</organism>
<proteinExistence type="predicted"/>
<dbReference type="Proteomes" id="UP000299102">
    <property type="component" value="Unassembled WGS sequence"/>
</dbReference>
<dbReference type="InterPro" id="IPR036397">
    <property type="entry name" value="RNaseH_sf"/>
</dbReference>
<comment type="caution">
    <text evidence="1">The sequence shown here is derived from an EMBL/GenBank/DDBJ whole genome shotgun (WGS) entry which is preliminary data.</text>
</comment>
<dbReference type="Gene3D" id="3.30.420.10">
    <property type="entry name" value="Ribonuclease H-like superfamily/Ribonuclease H"/>
    <property type="match status" value="1"/>
</dbReference>
<keyword evidence="1" id="KW-0489">Methyltransferase</keyword>
<dbReference type="EMBL" id="BGZK01002487">
    <property type="protein sequence ID" value="GBP94310.1"/>
    <property type="molecule type" value="Genomic_DNA"/>
</dbReference>
<protein>
    <submittedName>
        <fullName evidence="1">Histone-lysine N-methyltransferase SETMAR</fullName>
    </submittedName>
</protein>
<reference evidence="1 2" key="1">
    <citation type="journal article" date="2019" name="Commun. Biol.">
        <title>The bagworm genome reveals a unique fibroin gene that provides high tensile strength.</title>
        <authorList>
            <person name="Kono N."/>
            <person name="Nakamura H."/>
            <person name="Ohtoshi R."/>
            <person name="Tomita M."/>
            <person name="Numata K."/>
            <person name="Arakawa K."/>
        </authorList>
    </citation>
    <scope>NUCLEOTIDE SEQUENCE [LARGE SCALE GENOMIC DNA]</scope>
</reference>
<evidence type="ECO:0000313" key="1">
    <source>
        <dbReference type="EMBL" id="GBP94310.1"/>
    </source>
</evidence>
<keyword evidence="1" id="KW-0808">Transferase</keyword>
<dbReference type="OrthoDB" id="10017160at2759"/>
<dbReference type="GO" id="GO:0032259">
    <property type="term" value="P:methylation"/>
    <property type="evidence" value="ECO:0007669"/>
    <property type="project" value="UniProtKB-KW"/>
</dbReference>
<sequence length="109" mass="12061">MSQEHKILREHLATDYSGSLGTEILAHPPYSPDFATCNFYLFPEIQEKLGGKTFTDAEEAVAAYEKAAEANLEYESFLLPLIGNVKTIADYARIVKVAEVLKVLHLACA</sequence>
<dbReference type="AlphaFoldDB" id="A0A4C2A270"/>
<name>A0A4C2A270_EUMVA</name>
<keyword evidence="2" id="KW-1185">Reference proteome</keyword>